<reference evidence="10" key="1">
    <citation type="submission" date="2016-10" db="EMBL/GenBank/DDBJ databases">
        <authorList>
            <person name="Wibberg D."/>
        </authorList>
    </citation>
    <scope>NUCLEOTIDE SEQUENCE [LARGE SCALE GENOMIC DNA]</scope>
</reference>
<dbReference type="Proteomes" id="UP000198939">
    <property type="component" value="Unassembled WGS sequence"/>
</dbReference>
<dbReference type="SUPFAM" id="SSF49899">
    <property type="entry name" value="Concanavalin A-like lectins/glucanases"/>
    <property type="match status" value="1"/>
</dbReference>
<dbReference type="PANTHER" id="PTHR43101">
    <property type="entry name" value="BETA-FRUCTOSIDASE"/>
    <property type="match status" value="1"/>
</dbReference>
<dbReference type="AlphaFoldDB" id="A0A1H8KR22"/>
<dbReference type="InterPro" id="IPR001362">
    <property type="entry name" value="Glyco_hydro_32"/>
</dbReference>
<dbReference type="InterPro" id="IPR023296">
    <property type="entry name" value="Glyco_hydro_beta-prop_sf"/>
</dbReference>
<keyword evidence="11" id="KW-1185">Reference proteome</keyword>
<dbReference type="Pfam" id="PF00251">
    <property type="entry name" value="Glyco_hydro_32N"/>
    <property type="match status" value="1"/>
</dbReference>
<dbReference type="SUPFAM" id="SSF75005">
    <property type="entry name" value="Arabinanase/levansucrase/invertase"/>
    <property type="match status" value="1"/>
</dbReference>
<feature type="domain" description="Glycosyl hydrolase family 32 N-terminal" evidence="6">
    <location>
        <begin position="119"/>
        <end position="423"/>
    </location>
</feature>
<dbReference type="PANTHER" id="PTHR43101:SF1">
    <property type="entry name" value="BETA-FRUCTOSIDASE"/>
    <property type="match status" value="1"/>
</dbReference>
<dbReference type="GO" id="GO:0004564">
    <property type="term" value="F:beta-fructofuranosidase activity"/>
    <property type="evidence" value="ECO:0007669"/>
    <property type="project" value="UniProtKB-EC"/>
</dbReference>
<dbReference type="Gene3D" id="2.60.120.560">
    <property type="entry name" value="Exo-inulinase, domain 1"/>
    <property type="match status" value="1"/>
</dbReference>
<evidence type="ECO:0000259" key="6">
    <source>
        <dbReference type="Pfam" id="PF00251"/>
    </source>
</evidence>
<evidence type="ECO:0000256" key="2">
    <source>
        <dbReference type="ARBA" id="ARBA00012758"/>
    </source>
</evidence>
<evidence type="ECO:0000256" key="5">
    <source>
        <dbReference type="RuleBase" id="RU362110"/>
    </source>
</evidence>
<dbReference type="EC" id="3.2.1.26" evidence="2"/>
<dbReference type="InterPro" id="IPR051214">
    <property type="entry name" value="GH32_Enzymes"/>
</dbReference>
<comment type="similarity">
    <text evidence="1 5">Belongs to the glycosyl hydrolase 32 family.</text>
</comment>
<dbReference type="OrthoDB" id="9801455at2"/>
<evidence type="ECO:0000256" key="1">
    <source>
        <dbReference type="ARBA" id="ARBA00009902"/>
    </source>
</evidence>
<dbReference type="SMART" id="SM00640">
    <property type="entry name" value="Glyco_32"/>
    <property type="match status" value="1"/>
</dbReference>
<evidence type="ECO:0000256" key="4">
    <source>
        <dbReference type="ARBA" id="ARBA00023295"/>
    </source>
</evidence>
<dbReference type="InterPro" id="IPR013189">
    <property type="entry name" value="Glyco_hydro_32_C"/>
</dbReference>
<dbReference type="Proteomes" id="UP000183063">
    <property type="component" value="Unassembled WGS sequence"/>
</dbReference>
<gene>
    <name evidence="8" type="primary">bfrA</name>
    <name evidence="8" type="ORF">RTCCBAU85039_2608</name>
    <name evidence="9" type="ORF">SAMN05216228_1009155</name>
</gene>
<dbReference type="InterPro" id="IPR013320">
    <property type="entry name" value="ConA-like_dom_sf"/>
</dbReference>
<dbReference type="GO" id="GO:0005975">
    <property type="term" value="P:carbohydrate metabolic process"/>
    <property type="evidence" value="ECO:0007669"/>
    <property type="project" value="InterPro"/>
</dbReference>
<accession>A0A1H8KR22</accession>
<protein>
    <recommendedName>
        <fullName evidence="2">beta-fructofuranosidase</fullName>
        <ecNumber evidence="2">3.2.1.26</ecNumber>
    </recommendedName>
</protein>
<proteinExistence type="inferred from homology"/>
<evidence type="ECO:0000313" key="9">
    <source>
        <dbReference type="EMBL" id="SEN95344.1"/>
    </source>
</evidence>
<reference evidence="8" key="2">
    <citation type="submission" date="2016-10" db="EMBL/GenBank/DDBJ databases">
        <authorList>
            <person name="de Groot N.N."/>
        </authorList>
    </citation>
    <scope>NUCLEOTIDE SEQUENCE [LARGE SCALE GENOMIC DNA]</scope>
    <source>
        <strain evidence="8">CCBAU85039</strain>
    </source>
</reference>
<dbReference type="EMBL" id="FNXB01000011">
    <property type="protein sequence ID" value="SEH83325.1"/>
    <property type="molecule type" value="Genomic_DNA"/>
</dbReference>
<dbReference type="PROSITE" id="PS00609">
    <property type="entry name" value="GLYCOSYL_HYDROL_F32"/>
    <property type="match status" value="1"/>
</dbReference>
<evidence type="ECO:0000256" key="3">
    <source>
        <dbReference type="ARBA" id="ARBA00022801"/>
    </source>
</evidence>
<evidence type="ECO:0000313" key="11">
    <source>
        <dbReference type="Proteomes" id="UP000198939"/>
    </source>
</evidence>
<dbReference type="RefSeq" id="WP_072375687.1">
    <property type="nucleotide sequence ID" value="NZ_FNXB01000011.1"/>
</dbReference>
<dbReference type="InterPro" id="IPR018053">
    <property type="entry name" value="Glyco_hydro_32_AS"/>
</dbReference>
<feature type="domain" description="Glycosyl hydrolase family 32 C-terminal" evidence="7">
    <location>
        <begin position="509"/>
        <end position="566"/>
    </location>
</feature>
<dbReference type="STRING" id="501024.RTCCBAU85039_2608"/>
<keyword evidence="3 5" id="KW-0378">Hydrolase</keyword>
<evidence type="ECO:0000259" key="7">
    <source>
        <dbReference type="Pfam" id="PF08244"/>
    </source>
</evidence>
<sequence>MTIQTGRFSGSRENVSADLQAGDVIHVWLKARITGVTASVAVTVEGVEIAAVVSTKTEEFDFQQVVLSAGGKCVLIYEPSATAVSVIYSFDPVSVLEQGIRVLHYAAANAPPQLHSGYHFRPPFGWMNDPNGFGRFGGKAHLFYQHYPHSLRWNTMHWGHAVSHDYLHWTHLPVFLFPVAELSMRDDGRGGAFSGSAIPVATEDGEQIRVFCTEQVRDRKPEEQIQLSAICADGIFVGNPSVVLPVRPEGLGLTLDFRDPYVFKGPDGLWKMLLGSRDKSGGVILLYETCDRDAAGNWSFVGILHREDRFGMTAAECPCMIPLGDVASDETRWALIFGLLTSRDPATGRRNMSSVTVGRFDGRHFQPEFEQELDFGSDAYAFQAFVDHDGPVGLAWLANWTDVSKSVDFPTAMTLPRRILLDGSAVLTPPIEAVEGLRHKLLDDDGLRTGKSVELVDGAVEIQLDLKQAGASFELSFDHPEISLGVRQDKDGLAVLFDAGTGKPSPRYLAAGAKPEQVRIFVDAGSIEVFADNGRWCGTKRIPGFAAIRSATLNASEGSVAAARVWQLKL</sequence>
<reference evidence="9 11" key="3">
    <citation type="submission" date="2016-10" db="EMBL/GenBank/DDBJ databases">
        <authorList>
            <person name="Varghese N."/>
            <person name="Submissions S."/>
        </authorList>
    </citation>
    <scope>NUCLEOTIDE SEQUENCE [LARGE SCALE GENOMIC DNA]</scope>
    <source>
        <strain evidence="9 11">CGMCC 1.7071</strain>
    </source>
</reference>
<dbReference type="EMBL" id="FOCV01000009">
    <property type="protein sequence ID" value="SEN95344.1"/>
    <property type="molecule type" value="Genomic_DNA"/>
</dbReference>
<dbReference type="InterPro" id="IPR013148">
    <property type="entry name" value="Glyco_hydro_32_N"/>
</dbReference>
<evidence type="ECO:0000313" key="8">
    <source>
        <dbReference type="EMBL" id="SEH83325.1"/>
    </source>
</evidence>
<dbReference type="Gene3D" id="2.115.10.20">
    <property type="entry name" value="Glycosyl hydrolase domain, family 43"/>
    <property type="match status" value="1"/>
</dbReference>
<organism evidence="8 10">
    <name type="scientific">Rhizobium tibeticum</name>
    <dbReference type="NCBI Taxonomy" id="501024"/>
    <lineage>
        <taxon>Bacteria</taxon>
        <taxon>Pseudomonadati</taxon>
        <taxon>Pseudomonadota</taxon>
        <taxon>Alphaproteobacteria</taxon>
        <taxon>Hyphomicrobiales</taxon>
        <taxon>Rhizobiaceae</taxon>
        <taxon>Rhizobium/Agrobacterium group</taxon>
        <taxon>Rhizobium</taxon>
    </lineage>
</organism>
<name>A0A1H8KR22_9HYPH</name>
<evidence type="ECO:0000313" key="10">
    <source>
        <dbReference type="Proteomes" id="UP000183063"/>
    </source>
</evidence>
<keyword evidence="4 5" id="KW-0326">Glycosidase</keyword>
<dbReference type="Pfam" id="PF08244">
    <property type="entry name" value="Glyco_hydro_32C"/>
    <property type="match status" value="1"/>
</dbReference>